<feature type="transmembrane region" description="Helical" evidence="5">
    <location>
        <begin position="204"/>
        <end position="226"/>
    </location>
</feature>
<comment type="subcellular location">
    <subcellularLocation>
        <location evidence="1">Membrane</location>
        <topology evidence="1">Multi-pass membrane protein</topology>
    </subcellularLocation>
</comment>
<reference evidence="8" key="1">
    <citation type="journal article" date="2015" name="MBio">
        <title>Genome-Resolved Metagenomic Analysis Reveals Roles for Candidate Phyla and Other Microbial Community Members in Biogeochemical Transformations in Oil Reservoirs.</title>
        <authorList>
            <person name="Hu P."/>
            <person name="Tom L."/>
            <person name="Singh A."/>
            <person name="Thomas B.C."/>
            <person name="Baker B.J."/>
            <person name="Piceno Y.M."/>
            <person name="Andersen G.L."/>
            <person name="Banfield J.F."/>
        </authorList>
    </citation>
    <scope>NUCLEOTIDE SEQUENCE [LARGE SCALE GENOMIC DNA]</scope>
</reference>
<proteinExistence type="predicted"/>
<feature type="transmembrane region" description="Helical" evidence="5">
    <location>
        <begin position="21"/>
        <end position="40"/>
    </location>
</feature>
<feature type="transmembrane region" description="Helical" evidence="5">
    <location>
        <begin position="291"/>
        <end position="316"/>
    </location>
</feature>
<evidence type="ECO:0000256" key="4">
    <source>
        <dbReference type="ARBA" id="ARBA00023136"/>
    </source>
</evidence>
<keyword evidence="3 5" id="KW-1133">Transmembrane helix</keyword>
<dbReference type="PATRIC" id="fig|1635277.3.peg.165"/>
<comment type="caution">
    <text evidence="7">The sequence shown here is derived from an EMBL/GenBank/DDBJ whole genome shotgun (WGS) entry which is preliminary data.</text>
</comment>
<feature type="transmembrane region" description="Helical" evidence="5">
    <location>
        <begin position="357"/>
        <end position="375"/>
    </location>
</feature>
<dbReference type="PANTHER" id="PTHR43471">
    <property type="entry name" value="ABC TRANSPORTER PERMEASE"/>
    <property type="match status" value="1"/>
</dbReference>
<sequence>MLKLLGLKMIFNIIKKEVRELLTRSTIISLVFVSFMLGYIGNFVSKAEEGVSKKSANIIVEDKDSTDLSHLFSSLLLKFSDKDFANNSFNERVEKLKKDGGAIVTLEKGFQDSILKEGKGEVKIEWVLKGTGLYDFISSDVIKNGLNYTKNELIKYLLLRKGIKNENILEPLKIKNENVEVKGKVFKSVDPKLLYSFLGKQTNFVPVIIMMLIIMSGGMIISSMGMEKENKTLETLLTMPVERRDIVLGKIIGGGLVGIIMASIYMIGFYNYMKGFTGNISSSFDIKVFSILDYTLVGVSIFLSLLSGLSLCLLLGIFAKNYRSAQTLTMPVSILAIIPFFLTMFKDFNSLSLPFKIVVFLIPFSHPMMAMKLIFFEQYRMLFYGIGYNLLFFVILSIIIVKIFNTDYIITGKGFEKLFKRRFF</sequence>
<dbReference type="Gene3D" id="3.40.1710.10">
    <property type="entry name" value="abc type-2 transporter like domain"/>
    <property type="match status" value="1"/>
</dbReference>
<evidence type="ECO:0000313" key="8">
    <source>
        <dbReference type="Proteomes" id="UP000053467"/>
    </source>
</evidence>
<dbReference type="AlphaFoldDB" id="A0A101I3K8"/>
<keyword evidence="2 5" id="KW-0812">Transmembrane</keyword>
<protein>
    <submittedName>
        <fullName evidence="7">ABC-2 type transporter</fullName>
    </submittedName>
</protein>
<evidence type="ECO:0000256" key="3">
    <source>
        <dbReference type="ARBA" id="ARBA00022989"/>
    </source>
</evidence>
<dbReference type="Pfam" id="PF12698">
    <property type="entry name" value="ABC2_membrane_3"/>
    <property type="match status" value="1"/>
</dbReference>
<evidence type="ECO:0000313" key="7">
    <source>
        <dbReference type="EMBL" id="KUK88156.1"/>
    </source>
</evidence>
<accession>A0A101I3K8</accession>
<name>A0A101I3K8_UNCT6</name>
<dbReference type="InterPro" id="IPR013525">
    <property type="entry name" value="ABC2_TM"/>
</dbReference>
<gene>
    <name evidence="7" type="ORF">XE03_0162</name>
</gene>
<dbReference type="EMBL" id="LGGX01000001">
    <property type="protein sequence ID" value="KUK88156.1"/>
    <property type="molecule type" value="Genomic_DNA"/>
</dbReference>
<dbReference type="GO" id="GO:0140359">
    <property type="term" value="F:ABC-type transporter activity"/>
    <property type="evidence" value="ECO:0007669"/>
    <property type="project" value="InterPro"/>
</dbReference>
<evidence type="ECO:0000259" key="6">
    <source>
        <dbReference type="Pfam" id="PF12698"/>
    </source>
</evidence>
<feature type="transmembrane region" description="Helical" evidence="5">
    <location>
        <begin position="382"/>
        <end position="404"/>
    </location>
</feature>
<feature type="domain" description="ABC-2 type transporter transmembrane" evidence="6">
    <location>
        <begin position="25"/>
        <end position="401"/>
    </location>
</feature>
<dbReference type="Proteomes" id="UP000053467">
    <property type="component" value="Unassembled WGS sequence"/>
</dbReference>
<evidence type="ECO:0000256" key="2">
    <source>
        <dbReference type="ARBA" id="ARBA00022692"/>
    </source>
</evidence>
<dbReference type="GO" id="GO:0016020">
    <property type="term" value="C:membrane"/>
    <property type="evidence" value="ECO:0007669"/>
    <property type="project" value="UniProtKB-SubCell"/>
</dbReference>
<evidence type="ECO:0000256" key="1">
    <source>
        <dbReference type="ARBA" id="ARBA00004141"/>
    </source>
</evidence>
<feature type="transmembrane region" description="Helical" evidence="5">
    <location>
        <begin position="328"/>
        <end position="345"/>
    </location>
</feature>
<organism evidence="7 8">
    <name type="scientific">candidate division TA06 bacterium 34_109</name>
    <dbReference type="NCBI Taxonomy" id="1635277"/>
    <lineage>
        <taxon>Bacteria</taxon>
        <taxon>Bacteria division TA06</taxon>
    </lineage>
</organism>
<keyword evidence="4 5" id="KW-0472">Membrane</keyword>
<feature type="transmembrane region" description="Helical" evidence="5">
    <location>
        <begin position="247"/>
        <end position="271"/>
    </location>
</feature>
<dbReference type="PANTHER" id="PTHR43471:SF3">
    <property type="entry name" value="ABC TRANSPORTER PERMEASE PROTEIN NATB"/>
    <property type="match status" value="1"/>
</dbReference>
<evidence type="ECO:0000256" key="5">
    <source>
        <dbReference type="SAM" id="Phobius"/>
    </source>
</evidence>